<evidence type="ECO:0000313" key="3">
    <source>
        <dbReference type="Proteomes" id="UP000611459"/>
    </source>
</evidence>
<dbReference type="RefSeq" id="WP_174956913.1">
    <property type="nucleotide sequence ID" value="NZ_JAENHZ010000008.1"/>
</dbReference>
<dbReference type="AlphaFoldDB" id="A0AAP1V829"/>
<reference evidence="1" key="1">
    <citation type="submission" date="2021-01" db="EMBL/GenBank/DDBJ databases">
        <title>Outbreak of Burkholderia contaminns endophthalmitis traced to a clinical ventilation system.</title>
        <authorList>
            <person name="Lipuma J."/>
            <person name="Spilker T."/>
            <person name="Kratholm J."/>
        </authorList>
    </citation>
    <scope>NUCLEOTIDE SEQUENCE</scope>
    <source>
        <strain evidence="1">HI4954</strain>
    </source>
</reference>
<organism evidence="1 3">
    <name type="scientific">Burkholderia contaminans</name>
    <dbReference type="NCBI Taxonomy" id="488447"/>
    <lineage>
        <taxon>Bacteria</taxon>
        <taxon>Pseudomonadati</taxon>
        <taxon>Pseudomonadota</taxon>
        <taxon>Betaproteobacteria</taxon>
        <taxon>Burkholderiales</taxon>
        <taxon>Burkholderiaceae</taxon>
        <taxon>Burkholderia</taxon>
        <taxon>Burkholderia cepacia complex</taxon>
    </lineage>
</organism>
<dbReference type="Proteomes" id="UP000611459">
    <property type="component" value="Unassembled WGS sequence"/>
</dbReference>
<reference evidence="2 4" key="2">
    <citation type="submission" date="2021-03" db="EMBL/GenBank/DDBJ databases">
        <title>Clinical course, treatment and visual outcome of an outbreak of Burkholderia contaminans endophthalmitis following cataract surgery.</title>
        <authorList>
            <person name="Lind C."/>
            <person name="Olsen K."/>
            <person name="Angelsen N.K."/>
            <person name="Krefting E.A."/>
            <person name="Fossen K."/>
            <person name="Gravningen K."/>
            <person name="Depoorter E."/>
            <person name="Vandamme P."/>
            <person name="Bertelsen G."/>
        </authorList>
    </citation>
    <scope>NUCLEOTIDE SEQUENCE [LARGE SCALE GENOMIC DNA]</scope>
    <source>
        <strain evidence="2 4">51242556</strain>
    </source>
</reference>
<name>A0AAP1V829_9BURK</name>
<keyword evidence="4" id="KW-1185">Reference proteome</keyword>
<sequence length="77" mass="8541">MNKARSTAPTRLIFEMPTAVLEHIQKLADRAHAGDKAATVRHALATYDMLIEHRDSGGGIVLRDEDGTERPLTLIEF</sequence>
<evidence type="ECO:0000313" key="1">
    <source>
        <dbReference type="EMBL" id="MBK1932213.1"/>
    </source>
</evidence>
<gene>
    <name evidence="2" type="ORF">J4M89_26515</name>
    <name evidence="1" type="ORF">JIN94_20185</name>
</gene>
<evidence type="ECO:0000313" key="2">
    <source>
        <dbReference type="EMBL" id="MBO1832946.1"/>
    </source>
</evidence>
<dbReference type="Proteomes" id="UP000664048">
    <property type="component" value="Unassembled WGS sequence"/>
</dbReference>
<protein>
    <submittedName>
        <fullName evidence="1">Uncharacterized protein</fullName>
    </submittedName>
</protein>
<comment type="caution">
    <text evidence="1">The sequence shown here is derived from an EMBL/GenBank/DDBJ whole genome shotgun (WGS) entry which is preliminary data.</text>
</comment>
<dbReference type="EMBL" id="JAENIB010000007">
    <property type="protein sequence ID" value="MBK1932213.1"/>
    <property type="molecule type" value="Genomic_DNA"/>
</dbReference>
<evidence type="ECO:0000313" key="4">
    <source>
        <dbReference type="Proteomes" id="UP000664048"/>
    </source>
</evidence>
<accession>A0AAP1V829</accession>
<proteinExistence type="predicted"/>
<dbReference type="EMBL" id="JAGEMX010000009">
    <property type="protein sequence ID" value="MBO1832946.1"/>
    <property type="molecule type" value="Genomic_DNA"/>
</dbReference>